<proteinExistence type="predicted"/>
<protein>
    <submittedName>
        <fullName evidence="1">Uncharacterized protein</fullName>
    </submittedName>
</protein>
<feature type="non-terminal residue" evidence="1">
    <location>
        <position position="308"/>
    </location>
</feature>
<evidence type="ECO:0000313" key="1">
    <source>
        <dbReference type="EMBL" id="KAJ1672669.1"/>
    </source>
</evidence>
<dbReference type="EMBL" id="JAMZIH010008013">
    <property type="protein sequence ID" value="KAJ1672669.1"/>
    <property type="molecule type" value="Genomic_DNA"/>
</dbReference>
<comment type="caution">
    <text evidence="1">The sequence shown here is derived from an EMBL/GenBank/DDBJ whole genome shotgun (WGS) entry which is preliminary data.</text>
</comment>
<gene>
    <name evidence="1" type="ORF">EV182_006728</name>
</gene>
<dbReference type="Proteomes" id="UP001145114">
    <property type="component" value="Unassembled WGS sequence"/>
</dbReference>
<keyword evidence="2" id="KW-1185">Reference proteome</keyword>
<reference evidence="1" key="1">
    <citation type="submission" date="2022-06" db="EMBL/GenBank/DDBJ databases">
        <title>Phylogenomic reconstructions and comparative analyses of Kickxellomycotina fungi.</title>
        <authorList>
            <person name="Reynolds N.K."/>
            <person name="Stajich J.E."/>
            <person name="Barry K."/>
            <person name="Grigoriev I.V."/>
            <person name="Crous P."/>
            <person name="Smith M.E."/>
        </authorList>
    </citation>
    <scope>NUCLEOTIDE SEQUENCE</scope>
    <source>
        <strain evidence="1">RSA 2271</strain>
    </source>
</reference>
<name>A0ACC1HFF0_9FUNG</name>
<accession>A0ACC1HFF0</accession>
<organism evidence="1 2">
    <name type="scientific">Spiromyces aspiralis</name>
    <dbReference type="NCBI Taxonomy" id="68401"/>
    <lineage>
        <taxon>Eukaryota</taxon>
        <taxon>Fungi</taxon>
        <taxon>Fungi incertae sedis</taxon>
        <taxon>Zoopagomycota</taxon>
        <taxon>Kickxellomycotina</taxon>
        <taxon>Kickxellomycetes</taxon>
        <taxon>Kickxellales</taxon>
        <taxon>Kickxellaceae</taxon>
        <taxon>Spiromyces</taxon>
    </lineage>
</organism>
<sequence>MGCVVNPASIPTRFSDVCVKPETIITLQELVVLPLLRPEYFSRGLLKRHSMSGLLLFGPPGTGKTMLAKAVAKESGCAVLEVKGSDVYNKYVGESEKMVEAIFSLARKISPCVIFIDEVDALFESRGNEHGNSYKRETINQFMAEWDGLTSLKNTTTTVGSGDGGKRPTMQPIVMAATNRPFDLDDAVLRRLPRRIMVDLPNVDERAQILSLHLKGETLGNDVDIGELARKTENYSGSDIKNVCITAALSAVRARIRKEMLEISPEARIPDILSDSTRGRVASGTIKPEEVQELIELFHKLAKQKPAA</sequence>
<evidence type="ECO:0000313" key="2">
    <source>
        <dbReference type="Proteomes" id="UP001145114"/>
    </source>
</evidence>